<evidence type="ECO:0000313" key="3">
    <source>
        <dbReference type="Proteomes" id="UP001164693"/>
    </source>
</evidence>
<keyword evidence="1" id="KW-0472">Membrane</keyword>
<evidence type="ECO:0000313" key="2">
    <source>
        <dbReference type="EMBL" id="WAX58498.1"/>
    </source>
</evidence>
<evidence type="ECO:0000256" key="1">
    <source>
        <dbReference type="SAM" id="Phobius"/>
    </source>
</evidence>
<dbReference type="EMBL" id="CP097463">
    <property type="protein sequence ID" value="WAX58498.1"/>
    <property type="molecule type" value="Genomic_DNA"/>
</dbReference>
<feature type="transmembrane region" description="Helical" evidence="1">
    <location>
        <begin position="12"/>
        <end position="30"/>
    </location>
</feature>
<keyword evidence="1" id="KW-1133">Transmembrane helix</keyword>
<dbReference type="RefSeq" id="WP_269445036.1">
    <property type="nucleotide sequence ID" value="NZ_CP097463.1"/>
</dbReference>
<protein>
    <submittedName>
        <fullName evidence="2">Uncharacterized protein</fullName>
    </submittedName>
</protein>
<dbReference type="Proteomes" id="UP001164693">
    <property type="component" value="Chromosome"/>
</dbReference>
<keyword evidence="3" id="KW-1185">Reference proteome</keyword>
<reference evidence="2" key="1">
    <citation type="submission" date="2022-05" db="EMBL/GenBank/DDBJ databases">
        <title>Jatrophihabitans sp. SB3-54 whole genome sequence.</title>
        <authorList>
            <person name="Suh M.K."/>
            <person name="Eom M.K."/>
            <person name="Kim J.S."/>
            <person name="Kim H.S."/>
            <person name="Do H.E."/>
            <person name="Shin Y.K."/>
            <person name="Lee J.-S."/>
        </authorList>
    </citation>
    <scope>NUCLEOTIDE SEQUENCE</scope>
    <source>
        <strain evidence="2">SB3-54</strain>
    </source>
</reference>
<accession>A0ABY7K3L3</accession>
<feature type="transmembrane region" description="Helical" evidence="1">
    <location>
        <begin position="50"/>
        <end position="70"/>
    </location>
</feature>
<gene>
    <name evidence="2" type="ORF">M6B22_06970</name>
</gene>
<sequence>MSTTLLRARRGLERVSAVLLLTTLATLAWMRGETVRDDRGSDSSEKSLMIILGITIGGVVTAAAGTYIATKTKLFK</sequence>
<name>A0ABY7K3L3_9ACTN</name>
<organism evidence="2 3">
    <name type="scientific">Jatrophihabitans cynanchi</name>
    <dbReference type="NCBI Taxonomy" id="2944128"/>
    <lineage>
        <taxon>Bacteria</taxon>
        <taxon>Bacillati</taxon>
        <taxon>Actinomycetota</taxon>
        <taxon>Actinomycetes</taxon>
        <taxon>Jatrophihabitantales</taxon>
        <taxon>Jatrophihabitantaceae</taxon>
        <taxon>Jatrophihabitans</taxon>
    </lineage>
</organism>
<keyword evidence="1" id="KW-0812">Transmembrane</keyword>
<proteinExistence type="predicted"/>